<evidence type="ECO:0000259" key="3">
    <source>
        <dbReference type="Pfam" id="PF00326"/>
    </source>
</evidence>
<dbReference type="SUPFAM" id="SSF82171">
    <property type="entry name" value="DPP6 N-terminal domain-like"/>
    <property type="match status" value="1"/>
</dbReference>
<dbReference type="InterPro" id="IPR011659">
    <property type="entry name" value="WD40"/>
</dbReference>
<evidence type="ECO:0000313" key="5">
    <source>
        <dbReference type="Proteomes" id="UP001169764"/>
    </source>
</evidence>
<dbReference type="Proteomes" id="UP001169764">
    <property type="component" value="Unassembled WGS sequence"/>
</dbReference>
<reference evidence="4" key="1">
    <citation type="submission" date="2023-07" db="EMBL/GenBank/DDBJ databases">
        <authorList>
            <person name="Kim M."/>
        </authorList>
    </citation>
    <scope>NUCLEOTIDE SEQUENCE</scope>
    <source>
        <strain evidence="4">BIUV-7</strain>
    </source>
</reference>
<dbReference type="Gene3D" id="3.40.50.1820">
    <property type="entry name" value="alpha/beta hydrolase"/>
    <property type="match status" value="1"/>
</dbReference>
<organism evidence="4 5">
    <name type="scientific">Sphingomonas natans</name>
    <dbReference type="NCBI Taxonomy" id="3063330"/>
    <lineage>
        <taxon>Bacteria</taxon>
        <taxon>Pseudomonadati</taxon>
        <taxon>Pseudomonadota</taxon>
        <taxon>Alphaproteobacteria</taxon>
        <taxon>Sphingomonadales</taxon>
        <taxon>Sphingomonadaceae</taxon>
        <taxon>Sphingomonas</taxon>
    </lineage>
</organism>
<dbReference type="PANTHER" id="PTHR42776:SF27">
    <property type="entry name" value="DIPEPTIDYL PEPTIDASE FAMILY MEMBER 6"/>
    <property type="match status" value="1"/>
</dbReference>
<feature type="domain" description="Peptidase S9 prolyl oligopeptidase catalytic" evidence="3">
    <location>
        <begin position="473"/>
        <end position="632"/>
    </location>
</feature>
<comment type="caution">
    <text evidence="4">The sequence shown here is derived from an EMBL/GenBank/DDBJ whole genome shotgun (WGS) entry which is preliminary data.</text>
</comment>
<keyword evidence="5" id="KW-1185">Reference proteome</keyword>
<sequence>MLDLVRLRDIGFPDPSITGGPSPLAVAPDGRSYAFVINRADPETNGYCRALVVGSLEAGRRLRIVDQGGTLITLTDVQRELFVPGGFPAVVTPTWSPDGQWIAYLRRDDGVTRAWRVRADGKVAVAVTRGPDDVETVRWSGDGHALLFTTRPGIRTEQQSIDREARSGWLYDGRVVTYSGARPQIRESVAPLVWFSADVATGIVTRLDGPGAASAKNSVAELYRTPEAIAQDGRRAWTDHGARSPQSPTELHLSDIHGKAIPCTAAICSGGGIIGLWWSPSGNALWALRREGWDRGDMALYHWRVGAGAPRRALRTQDVLVGCVPAGRHLLCVREGTRSPRHIVLIDPETGRSETVFDANPEFASIALPRVQRLRWTNDRGFEAWGDLVLPADYRRGTKLPLVIVQYHSDGFLRGGTGDEYPIFAFAARGFAVLSVERPAFASSALPDLKTYDEINAADYKDWAERRSLLSSLVTGVRQVIAMGVADPTRIGITGLSDGSTTVRFALINTRLFAASSISTCCLEPKTVMTYGGIAWADYNRRMGFPLAIEDNPTFWKPMSLAQNAKDIDVPLLMQMDDDEYLIGLEAFEALREYRKPVEMYVFPHEYHAKWQPIHRLAIYERNLDWFDYWLRGHRDADAAKDNQYRRWDALRVLRDEARIKRPGQAPLACSQASTSTSCMIRP</sequence>
<dbReference type="InterPro" id="IPR029058">
    <property type="entry name" value="AB_hydrolase_fold"/>
</dbReference>
<dbReference type="InterPro" id="IPR001375">
    <property type="entry name" value="Peptidase_S9_cat"/>
</dbReference>
<evidence type="ECO:0000256" key="2">
    <source>
        <dbReference type="ARBA" id="ARBA00022825"/>
    </source>
</evidence>
<dbReference type="Pfam" id="PF00326">
    <property type="entry name" value="Peptidase_S9"/>
    <property type="match status" value="1"/>
</dbReference>
<protein>
    <submittedName>
        <fullName evidence="4">Atxe2 family lasso peptide isopeptidase</fullName>
    </submittedName>
</protein>
<gene>
    <name evidence="4" type="ORF">Q4F19_17070</name>
</gene>
<name>A0ABT8YEU0_9SPHN</name>
<dbReference type="EMBL" id="JAUOTP010000009">
    <property type="protein sequence ID" value="MDO6416100.1"/>
    <property type="molecule type" value="Genomic_DNA"/>
</dbReference>
<accession>A0ABT8YEU0</accession>
<keyword evidence="2" id="KW-0720">Serine protease</keyword>
<keyword evidence="1" id="KW-0378">Hydrolase</keyword>
<proteinExistence type="predicted"/>
<evidence type="ECO:0000313" key="4">
    <source>
        <dbReference type="EMBL" id="MDO6416100.1"/>
    </source>
</evidence>
<evidence type="ECO:0000256" key="1">
    <source>
        <dbReference type="ARBA" id="ARBA00022801"/>
    </source>
</evidence>
<dbReference type="InterPro" id="IPR053536">
    <property type="entry name" value="Lasso_peptide_isopeptidase"/>
</dbReference>
<dbReference type="Pfam" id="PF07676">
    <property type="entry name" value="PD40"/>
    <property type="match status" value="1"/>
</dbReference>
<keyword evidence="2" id="KW-0645">Protease</keyword>
<dbReference type="PANTHER" id="PTHR42776">
    <property type="entry name" value="SERINE PEPTIDASE S9 FAMILY MEMBER"/>
    <property type="match status" value="1"/>
</dbReference>
<dbReference type="SUPFAM" id="SSF53474">
    <property type="entry name" value="alpha/beta-Hydrolases"/>
    <property type="match status" value="1"/>
</dbReference>
<dbReference type="NCBIfam" id="NF033523">
    <property type="entry name" value="lasso_peptidase"/>
    <property type="match status" value="1"/>
</dbReference>
<dbReference type="Gene3D" id="2.120.10.30">
    <property type="entry name" value="TolB, C-terminal domain"/>
    <property type="match status" value="1"/>
</dbReference>
<dbReference type="InterPro" id="IPR011042">
    <property type="entry name" value="6-blade_b-propeller_TolB-like"/>
</dbReference>